<accession>A0A2I1H9U8</accession>
<protein>
    <submittedName>
        <fullName evidence="1">Uncharacterized protein</fullName>
    </submittedName>
</protein>
<dbReference type="Proteomes" id="UP000234323">
    <property type="component" value="Unassembled WGS sequence"/>
</dbReference>
<organism evidence="1 2">
    <name type="scientific">Rhizophagus irregularis</name>
    <dbReference type="NCBI Taxonomy" id="588596"/>
    <lineage>
        <taxon>Eukaryota</taxon>
        <taxon>Fungi</taxon>
        <taxon>Fungi incertae sedis</taxon>
        <taxon>Mucoromycota</taxon>
        <taxon>Glomeromycotina</taxon>
        <taxon>Glomeromycetes</taxon>
        <taxon>Glomerales</taxon>
        <taxon>Glomeraceae</taxon>
        <taxon>Rhizophagus</taxon>
    </lineage>
</organism>
<name>A0A2I1H9U8_9GLOM</name>
<reference evidence="1 2" key="1">
    <citation type="submission" date="2015-10" db="EMBL/GenBank/DDBJ databases">
        <title>Genome analyses suggest a sexual origin of heterokaryosis in a supposedly ancient asexual fungus.</title>
        <authorList>
            <person name="Ropars J."/>
            <person name="Sedzielewska K."/>
            <person name="Noel J."/>
            <person name="Charron P."/>
            <person name="Farinelli L."/>
            <person name="Marton T."/>
            <person name="Kruger M."/>
            <person name="Pelin A."/>
            <person name="Brachmann A."/>
            <person name="Corradi N."/>
        </authorList>
    </citation>
    <scope>NUCLEOTIDE SEQUENCE [LARGE SCALE GENOMIC DNA]</scope>
    <source>
        <strain evidence="1 2">A4</strain>
    </source>
</reference>
<dbReference type="EMBL" id="LLXI01001916">
    <property type="protein sequence ID" value="PKY55649.1"/>
    <property type="molecule type" value="Genomic_DNA"/>
</dbReference>
<evidence type="ECO:0000313" key="1">
    <source>
        <dbReference type="EMBL" id="PKY55649.1"/>
    </source>
</evidence>
<gene>
    <name evidence="1" type="ORF">RhiirA4_475262</name>
</gene>
<evidence type="ECO:0000313" key="2">
    <source>
        <dbReference type="Proteomes" id="UP000234323"/>
    </source>
</evidence>
<comment type="caution">
    <text evidence="1">The sequence shown here is derived from an EMBL/GenBank/DDBJ whole genome shotgun (WGS) entry which is preliminary data.</text>
</comment>
<proteinExistence type="predicted"/>
<keyword evidence="2" id="KW-1185">Reference proteome</keyword>
<sequence>MDLEYCQNIVRNFLYFIQILFLDLEVNLNVKKCKKKLFIINNNEDNDLVDAFNNNLNLDDSEYGVIYKATWLRNNETAILKRFEIPKILVNESSEGDLQNNFTKINWNEKLFILRQISKRTKQHTNYISNNEIYGVIPRLCGIL</sequence>
<dbReference type="AlphaFoldDB" id="A0A2I1H9U8"/>